<evidence type="ECO:0000313" key="2">
    <source>
        <dbReference type="EMBL" id="OGI67511.1"/>
    </source>
</evidence>
<comment type="caution">
    <text evidence="2">The sequence shown here is derived from an EMBL/GenBank/DDBJ whole genome shotgun (WGS) entry which is preliminary data.</text>
</comment>
<dbReference type="AlphaFoldDB" id="A0A1F6VCX6"/>
<dbReference type="PROSITE" id="PS51671">
    <property type="entry name" value="ACT"/>
    <property type="match status" value="1"/>
</dbReference>
<proteinExistence type="predicted"/>
<evidence type="ECO:0000259" key="1">
    <source>
        <dbReference type="PROSITE" id="PS51671"/>
    </source>
</evidence>
<dbReference type="Proteomes" id="UP000179076">
    <property type="component" value="Unassembled WGS sequence"/>
</dbReference>
<dbReference type="InterPro" id="IPR002912">
    <property type="entry name" value="ACT_dom"/>
</dbReference>
<dbReference type="Gene3D" id="3.30.2130.10">
    <property type="entry name" value="VC0802-like"/>
    <property type="match status" value="1"/>
</dbReference>
<sequence length="131" mass="13586">MDYFAASVANKRGEGARLLQALTAEGVNLVAFTGFPGGSGKAQLDFVPENAATLRAAAERIKLKLKAPKSVFIIQGDDRPGAIGAVVKRLADAKISVTAIDATSAGNGRYSAMLWVKAKDVEQAGRVLGAV</sequence>
<gene>
    <name evidence="2" type="ORF">A2W18_05205</name>
</gene>
<organism evidence="2 3">
    <name type="scientific">Candidatus Muproteobacteria bacterium RBG_16_60_9</name>
    <dbReference type="NCBI Taxonomy" id="1817755"/>
    <lineage>
        <taxon>Bacteria</taxon>
        <taxon>Pseudomonadati</taxon>
        <taxon>Pseudomonadota</taxon>
        <taxon>Candidatus Muproteobacteria</taxon>
    </lineage>
</organism>
<dbReference type="Pfam" id="PF01842">
    <property type="entry name" value="ACT"/>
    <property type="match status" value="1"/>
</dbReference>
<evidence type="ECO:0000313" key="3">
    <source>
        <dbReference type="Proteomes" id="UP000179076"/>
    </source>
</evidence>
<protein>
    <recommendedName>
        <fullName evidence="1">ACT domain-containing protein</fullName>
    </recommendedName>
</protein>
<dbReference type="InterPro" id="IPR045865">
    <property type="entry name" value="ACT-like_dom_sf"/>
</dbReference>
<reference evidence="2 3" key="1">
    <citation type="journal article" date="2016" name="Nat. Commun.">
        <title>Thousands of microbial genomes shed light on interconnected biogeochemical processes in an aquifer system.</title>
        <authorList>
            <person name="Anantharaman K."/>
            <person name="Brown C.T."/>
            <person name="Hug L.A."/>
            <person name="Sharon I."/>
            <person name="Castelle C.J."/>
            <person name="Probst A.J."/>
            <person name="Thomas B.C."/>
            <person name="Singh A."/>
            <person name="Wilkins M.J."/>
            <person name="Karaoz U."/>
            <person name="Brodie E.L."/>
            <person name="Williams K.H."/>
            <person name="Hubbard S.S."/>
            <person name="Banfield J.F."/>
        </authorList>
    </citation>
    <scope>NUCLEOTIDE SEQUENCE [LARGE SCALE GENOMIC DNA]</scope>
</reference>
<dbReference type="EMBL" id="MFSP01000058">
    <property type="protein sequence ID" value="OGI67511.1"/>
    <property type="molecule type" value="Genomic_DNA"/>
</dbReference>
<dbReference type="SUPFAM" id="SSF55021">
    <property type="entry name" value="ACT-like"/>
    <property type="match status" value="1"/>
</dbReference>
<accession>A0A1F6VCX6</accession>
<name>A0A1F6VCX6_9PROT</name>
<feature type="domain" description="ACT" evidence="1">
    <location>
        <begin position="71"/>
        <end position="131"/>
    </location>
</feature>